<dbReference type="AlphaFoldDB" id="A0A177AMJ0"/>
<dbReference type="GO" id="GO:0008270">
    <property type="term" value="F:zinc ion binding"/>
    <property type="evidence" value="ECO:0007669"/>
    <property type="project" value="UniProtKB-KW"/>
</dbReference>
<dbReference type="Gene3D" id="4.10.1000.10">
    <property type="entry name" value="Zinc finger, CCCH-type"/>
    <property type="match status" value="1"/>
</dbReference>
<dbReference type="InterPro" id="IPR057654">
    <property type="entry name" value="Znf-CCCH_tandem"/>
</dbReference>
<keyword evidence="5" id="KW-0175">Coiled coil</keyword>
<gene>
    <name evidence="7" type="ORF">VC83_00801</name>
</gene>
<dbReference type="OrthoDB" id="3512845at2759"/>
<evidence type="ECO:0000256" key="5">
    <source>
        <dbReference type="SAM" id="Coils"/>
    </source>
</evidence>
<evidence type="ECO:0000256" key="4">
    <source>
        <dbReference type="PROSITE-ProRule" id="PRU00723"/>
    </source>
</evidence>
<dbReference type="Proteomes" id="UP000077154">
    <property type="component" value="Unassembled WGS sequence"/>
</dbReference>
<dbReference type="Pfam" id="PF25543">
    <property type="entry name" value="zf-CCCH_tandem"/>
    <property type="match status" value="1"/>
</dbReference>
<dbReference type="InterPro" id="IPR000571">
    <property type="entry name" value="Znf_CCCH"/>
</dbReference>
<feature type="domain" description="C3H1-type" evidence="6">
    <location>
        <begin position="379"/>
        <end position="407"/>
    </location>
</feature>
<evidence type="ECO:0000259" key="6">
    <source>
        <dbReference type="PROSITE" id="PS50103"/>
    </source>
</evidence>
<dbReference type="PANTHER" id="PTHR37543">
    <property type="entry name" value="CCCH ZINC FINGER DNA BINDING PROTEIN (AFU_ORTHOLOGUE AFUA_5G12760)"/>
    <property type="match status" value="1"/>
</dbReference>
<dbReference type="SUPFAM" id="SSF90229">
    <property type="entry name" value="CCCH zinc finger"/>
    <property type="match status" value="1"/>
</dbReference>
<dbReference type="Pfam" id="PF25542">
    <property type="entry name" value="zf-CCCH_12"/>
    <property type="match status" value="1"/>
</dbReference>
<dbReference type="InterPro" id="IPR036855">
    <property type="entry name" value="Znf_CCCH_sf"/>
</dbReference>
<keyword evidence="2 4" id="KW-0863">Zinc-finger</keyword>
<protein>
    <recommendedName>
        <fullName evidence="6">C3H1-type domain-containing protein</fullName>
    </recommendedName>
</protein>
<evidence type="ECO:0000313" key="7">
    <source>
        <dbReference type="EMBL" id="OAF62384.1"/>
    </source>
</evidence>
<dbReference type="EMBL" id="KV441387">
    <property type="protein sequence ID" value="OAF62384.1"/>
    <property type="molecule type" value="Genomic_DNA"/>
</dbReference>
<evidence type="ECO:0000256" key="2">
    <source>
        <dbReference type="ARBA" id="ARBA00022771"/>
    </source>
</evidence>
<dbReference type="RefSeq" id="XP_024327656.1">
    <property type="nucleotide sequence ID" value="XM_024464488.1"/>
</dbReference>
<name>A0A177AMJ0_9PEZI</name>
<dbReference type="PROSITE" id="PS50103">
    <property type="entry name" value="ZF_C3H1"/>
    <property type="match status" value="1"/>
</dbReference>
<reference evidence="7" key="1">
    <citation type="submission" date="2016-03" db="EMBL/GenBank/DDBJ databases">
        <title>Updated assembly of Pseudogymnoascus destructans, the fungus causing white-nose syndrome of bats.</title>
        <authorList>
            <person name="Palmer J.M."/>
            <person name="Drees K.P."/>
            <person name="Foster J.T."/>
            <person name="Lindner D.L."/>
        </authorList>
    </citation>
    <scope>NUCLEOTIDE SEQUENCE [LARGE SCALE GENOMIC DNA]</scope>
    <source>
        <strain evidence="7">20631-21</strain>
    </source>
</reference>
<evidence type="ECO:0000256" key="1">
    <source>
        <dbReference type="ARBA" id="ARBA00022723"/>
    </source>
</evidence>
<dbReference type="Pfam" id="PF25540">
    <property type="entry name" value="DUF7923"/>
    <property type="match status" value="1"/>
</dbReference>
<organism evidence="7">
    <name type="scientific">Pseudogymnoascus destructans</name>
    <dbReference type="NCBI Taxonomy" id="655981"/>
    <lineage>
        <taxon>Eukaryota</taxon>
        <taxon>Fungi</taxon>
        <taxon>Dikarya</taxon>
        <taxon>Ascomycota</taxon>
        <taxon>Pezizomycotina</taxon>
        <taxon>Leotiomycetes</taxon>
        <taxon>Thelebolales</taxon>
        <taxon>Thelebolaceae</taxon>
        <taxon>Pseudogymnoascus</taxon>
    </lineage>
</organism>
<dbReference type="VEuPathDB" id="FungiDB:GMDG_05737"/>
<dbReference type="InterPro" id="IPR057683">
    <property type="entry name" value="DUF7923"/>
</dbReference>
<keyword evidence="1 4" id="KW-0479">Metal-binding</keyword>
<dbReference type="PANTHER" id="PTHR37543:SF1">
    <property type="entry name" value="CCCH ZINC FINGER DNA BINDING PROTEIN (AFU_ORTHOLOGUE AFUA_5G12760)"/>
    <property type="match status" value="1"/>
</dbReference>
<dbReference type="eggNOG" id="ENOG502S3N6">
    <property type="taxonomic scope" value="Eukaryota"/>
</dbReference>
<feature type="zinc finger region" description="C3H1-type" evidence="4">
    <location>
        <begin position="379"/>
        <end position="407"/>
    </location>
</feature>
<evidence type="ECO:0000256" key="3">
    <source>
        <dbReference type="ARBA" id="ARBA00022833"/>
    </source>
</evidence>
<accession>A0A177AMJ0</accession>
<sequence>MAQFLDRYRIIEAQKEDSVSFIKDLLVYIDKLENDLRGENDRLLKELEDAQLDLDDARRSRREMQQQLTVTSQRLGQYNTDNEFLKHRNPYIIVLIDGDGTIFHEEYIRQGLEGGKKAANALRNAALEQCPNISDDVEVIAKIFANVSGLAKAMGRVGVLDNPQDLREFTLGFTQGKASFDFIDVGHGTERADSKIREATRWNIRNHNCKQILLGVSHDAGYAPFLDEVLRDESTTRRVSIIEGTPIVRELAATGTRVLNFDHIFRNDKLIERQSPYSQFQQLSHGLPPAQLQAIVNGRNQSPTPPNTWAGVTSIPLTTPPPMVFPVTLKNGTSGAFAAAAVNVVTPHPKLDDWVPGDRGLDPTLTISAVVLERTKRRAGNTKLCNNHYLRGPCPKGDECVFEHRHKASEEELKAIAYLTRLNPCVNGQDCDVEYCIYGHHCPSVGLNLAAVGGNGKGEEGVCAAFGCRFGADGHPLGTVIRHPKKWDKEYY</sequence>
<feature type="coiled-coil region" evidence="5">
    <location>
        <begin position="29"/>
        <end position="74"/>
    </location>
</feature>
<proteinExistence type="predicted"/>
<dbReference type="GeneID" id="36283894"/>
<keyword evidence="3 4" id="KW-0862">Zinc</keyword>